<name>A0A1I0ZIK4_9PSEU</name>
<dbReference type="STRING" id="490629.SAMN05216266_10731"/>
<organism evidence="2 3">
    <name type="scientific">Amycolatopsis marina</name>
    <dbReference type="NCBI Taxonomy" id="490629"/>
    <lineage>
        <taxon>Bacteria</taxon>
        <taxon>Bacillati</taxon>
        <taxon>Actinomycetota</taxon>
        <taxon>Actinomycetes</taxon>
        <taxon>Pseudonocardiales</taxon>
        <taxon>Pseudonocardiaceae</taxon>
        <taxon>Amycolatopsis</taxon>
    </lineage>
</organism>
<dbReference type="Proteomes" id="UP000243799">
    <property type="component" value="Unassembled WGS sequence"/>
</dbReference>
<dbReference type="Pfam" id="PF19731">
    <property type="entry name" value="DUF6222"/>
    <property type="match status" value="1"/>
</dbReference>
<dbReference type="RefSeq" id="WP_091673330.1">
    <property type="nucleotide sequence ID" value="NZ_FOKG01000007.1"/>
</dbReference>
<evidence type="ECO:0000256" key="1">
    <source>
        <dbReference type="SAM" id="MobiDB-lite"/>
    </source>
</evidence>
<sequence>MIENTAQLTGLVARRAETSEVPEMPRTSVPRLGRGIRWSDLVAEMHQELVDRELEDREAAA</sequence>
<reference evidence="3" key="1">
    <citation type="submission" date="2016-10" db="EMBL/GenBank/DDBJ databases">
        <authorList>
            <person name="Varghese N."/>
            <person name="Submissions S."/>
        </authorList>
    </citation>
    <scope>NUCLEOTIDE SEQUENCE [LARGE SCALE GENOMIC DNA]</scope>
    <source>
        <strain evidence="3">CGMCC 4.3568</strain>
    </source>
</reference>
<dbReference type="AlphaFoldDB" id="A0A1I0ZIK4"/>
<accession>A0A1I0ZIK4</accession>
<protein>
    <submittedName>
        <fullName evidence="2">Uncharacterized protein</fullName>
    </submittedName>
</protein>
<dbReference type="OrthoDB" id="3637588at2"/>
<keyword evidence="3" id="KW-1185">Reference proteome</keyword>
<dbReference type="InterPro" id="IPR046194">
    <property type="entry name" value="DUF6222"/>
</dbReference>
<dbReference type="EMBL" id="FOKG01000007">
    <property type="protein sequence ID" value="SFB25485.1"/>
    <property type="molecule type" value="Genomic_DNA"/>
</dbReference>
<feature type="region of interest" description="Disordered" evidence="1">
    <location>
        <begin position="1"/>
        <end position="30"/>
    </location>
</feature>
<evidence type="ECO:0000313" key="2">
    <source>
        <dbReference type="EMBL" id="SFB25485.1"/>
    </source>
</evidence>
<proteinExistence type="predicted"/>
<gene>
    <name evidence="2" type="ORF">SAMN05216266_10731</name>
</gene>
<evidence type="ECO:0000313" key="3">
    <source>
        <dbReference type="Proteomes" id="UP000243799"/>
    </source>
</evidence>